<evidence type="ECO:0000256" key="1">
    <source>
        <dbReference type="SAM" id="MobiDB-lite"/>
    </source>
</evidence>
<protein>
    <submittedName>
        <fullName evidence="3">4-phytase / acid phosphatase</fullName>
    </submittedName>
</protein>
<organism evidence="3 4">
    <name type="scientific">Sphingomonas gellani</name>
    <dbReference type="NCBI Taxonomy" id="1166340"/>
    <lineage>
        <taxon>Bacteria</taxon>
        <taxon>Pseudomonadati</taxon>
        <taxon>Pseudomonadota</taxon>
        <taxon>Alphaproteobacteria</taxon>
        <taxon>Sphingomonadales</taxon>
        <taxon>Sphingomonadaceae</taxon>
        <taxon>Sphingomonas</taxon>
    </lineage>
</organism>
<keyword evidence="2" id="KW-0732">Signal</keyword>
<name>A0A1H8DA07_9SPHN</name>
<dbReference type="AlphaFoldDB" id="A0A1H8DA07"/>
<dbReference type="Pfam" id="PF00328">
    <property type="entry name" value="His_Phos_2"/>
    <property type="match status" value="1"/>
</dbReference>
<dbReference type="InterPro" id="IPR000560">
    <property type="entry name" value="His_Pase_clade-2"/>
</dbReference>
<evidence type="ECO:0000313" key="4">
    <source>
        <dbReference type="Proteomes" id="UP000199206"/>
    </source>
</evidence>
<dbReference type="EMBL" id="FOCF01000004">
    <property type="protein sequence ID" value="SEN03317.1"/>
    <property type="molecule type" value="Genomic_DNA"/>
</dbReference>
<reference evidence="4" key="1">
    <citation type="submission" date="2016-10" db="EMBL/GenBank/DDBJ databases">
        <authorList>
            <person name="Varghese N."/>
            <person name="Submissions S."/>
        </authorList>
    </citation>
    <scope>NUCLEOTIDE SEQUENCE [LARGE SCALE GENOMIC DNA]</scope>
    <source>
        <strain evidence="4">S6-262</strain>
    </source>
</reference>
<feature type="chain" id="PRO_5011571034" evidence="2">
    <location>
        <begin position="25"/>
        <end position="415"/>
    </location>
</feature>
<feature type="region of interest" description="Disordered" evidence="1">
    <location>
        <begin position="46"/>
        <end position="69"/>
    </location>
</feature>
<dbReference type="RefSeq" id="WP_244501487.1">
    <property type="nucleotide sequence ID" value="NZ_FOCF01000004.1"/>
</dbReference>
<dbReference type="Proteomes" id="UP000199206">
    <property type="component" value="Unassembled WGS sequence"/>
</dbReference>
<accession>A0A1H8DA07</accession>
<evidence type="ECO:0000313" key="3">
    <source>
        <dbReference type="EMBL" id="SEN03317.1"/>
    </source>
</evidence>
<dbReference type="Gene3D" id="3.40.50.1240">
    <property type="entry name" value="Phosphoglycerate mutase-like"/>
    <property type="match status" value="2"/>
</dbReference>
<gene>
    <name evidence="3" type="ORF">SAMN05192583_1822</name>
</gene>
<evidence type="ECO:0000256" key="2">
    <source>
        <dbReference type="SAM" id="SignalP"/>
    </source>
</evidence>
<dbReference type="InterPro" id="IPR029033">
    <property type="entry name" value="His_PPase_superfam"/>
</dbReference>
<proteinExistence type="predicted"/>
<dbReference type="SUPFAM" id="SSF53254">
    <property type="entry name" value="Phosphoglycerate mutase-like"/>
    <property type="match status" value="1"/>
</dbReference>
<keyword evidence="4" id="KW-1185">Reference proteome</keyword>
<feature type="signal peptide" evidence="2">
    <location>
        <begin position="1"/>
        <end position="24"/>
    </location>
</feature>
<dbReference type="STRING" id="1166340.SAMN05192583_1822"/>
<sequence length="415" mass="44366">MIRRVLSFMALAGMALAPAVSVAAAMQGGETVERVVMVMRHGVRPSTKFPATPPGTTREPWPEWSTPAGDLTMHGAEAIRRLGTFDRMLMIQQGLLPATGCAPAGTLSAWASAASRAIKTGRAFLDTLVPGCTTTLDHPAGEDEDETFHPSDAGLALDGDVALAAALRLAPPGGIAAEAARNADAFRVLERVTGCCPGKACGTRKPPCTASERGSRLVAEPGAKPDMKGALSFASTAGQTILLQYLEGMPMAQVGWGRASPADIRTMLRFHPIKFRYETRPPYVSRRLAAPLARRVLDAVEGRSGKVTLLFGHDTNLAALGGFYDLHWTMADYPRDDVAPGGAIGFEVVRQADGRRFVRAFSQAQTMNQVRSLAVLDRVQRPHRRYLTIPGCRAGVCALDAFSRLTSGLLQPPNR</sequence>